<reference evidence="2 3" key="1">
    <citation type="submission" date="2015-09" db="EMBL/GenBank/DDBJ databases">
        <authorList>
            <person name="Jackson K.R."/>
            <person name="Lunt B.L."/>
            <person name="Fisher J.N.B."/>
            <person name="Gardner A.V."/>
            <person name="Bailey M.E."/>
            <person name="Deus L.M."/>
            <person name="Earl A.S."/>
            <person name="Gibby P.D."/>
            <person name="Hartmann K.A."/>
            <person name="Liu J.E."/>
            <person name="Manci A.M."/>
            <person name="Nielsen D.A."/>
            <person name="Solomon M.B."/>
            <person name="Breakwell D.P."/>
            <person name="Burnett S.H."/>
            <person name="Grose J.H."/>
        </authorList>
    </citation>
    <scope>NUCLEOTIDE SEQUENCE [LARGE SCALE GENOMIC DNA]</scope>
    <source>
        <strain evidence="2 3">CECT 7799</strain>
    </source>
</reference>
<protein>
    <submittedName>
        <fullName evidence="2">Uncharacterized protein</fullName>
    </submittedName>
</protein>
<dbReference type="EMBL" id="CYPR01000096">
    <property type="protein sequence ID" value="CUH38829.1"/>
    <property type="molecule type" value="Genomic_DNA"/>
</dbReference>
<keyword evidence="3" id="KW-1185">Reference proteome</keyword>
<dbReference type="STRING" id="313367.JSE7799_01547"/>
<organism evidence="2 3">
    <name type="scientific">Jannaschia seosinensis</name>
    <dbReference type="NCBI Taxonomy" id="313367"/>
    <lineage>
        <taxon>Bacteria</taxon>
        <taxon>Pseudomonadati</taxon>
        <taxon>Pseudomonadota</taxon>
        <taxon>Alphaproteobacteria</taxon>
        <taxon>Rhodobacterales</taxon>
        <taxon>Roseobacteraceae</taxon>
        <taxon>Jannaschia</taxon>
    </lineage>
</organism>
<dbReference type="Proteomes" id="UP000049455">
    <property type="component" value="Unassembled WGS sequence"/>
</dbReference>
<name>A0A0M7B9F3_9RHOB</name>
<dbReference type="PROSITE" id="PS51257">
    <property type="entry name" value="PROKAR_LIPOPROTEIN"/>
    <property type="match status" value="1"/>
</dbReference>
<proteinExistence type="predicted"/>
<evidence type="ECO:0000256" key="1">
    <source>
        <dbReference type="SAM" id="SignalP"/>
    </source>
</evidence>
<feature type="chain" id="PRO_5005810174" evidence="1">
    <location>
        <begin position="22"/>
        <end position="109"/>
    </location>
</feature>
<evidence type="ECO:0000313" key="2">
    <source>
        <dbReference type="EMBL" id="CUH38829.1"/>
    </source>
</evidence>
<evidence type="ECO:0000313" key="3">
    <source>
        <dbReference type="Proteomes" id="UP000049455"/>
    </source>
</evidence>
<dbReference type="RefSeq" id="WP_055663095.1">
    <property type="nucleotide sequence ID" value="NZ_CYPR01000096.1"/>
</dbReference>
<dbReference type="AlphaFoldDB" id="A0A0M7B9F3"/>
<keyword evidence="1" id="KW-0732">Signal</keyword>
<sequence length="109" mass="10810">MRQNGIAAALLFLALSACATAPEPSGLMLVPGPGGLGVTGSGGREISFGRDRIGALQSVAKVTGRTPVPAACGAGRDAFDAGDGLRLIFEGKTFVGWTGPSGAAGRNCH</sequence>
<accession>A0A0M7B9F3</accession>
<gene>
    <name evidence="2" type="ORF">JSE7799_01547</name>
</gene>
<feature type="signal peptide" evidence="1">
    <location>
        <begin position="1"/>
        <end position="21"/>
    </location>
</feature>